<organism evidence="2 3">
    <name type="scientific">Pyrrhoderma noxium</name>
    <dbReference type="NCBI Taxonomy" id="2282107"/>
    <lineage>
        <taxon>Eukaryota</taxon>
        <taxon>Fungi</taxon>
        <taxon>Dikarya</taxon>
        <taxon>Basidiomycota</taxon>
        <taxon>Agaricomycotina</taxon>
        <taxon>Agaricomycetes</taxon>
        <taxon>Hymenochaetales</taxon>
        <taxon>Hymenochaetaceae</taxon>
        <taxon>Pyrrhoderma</taxon>
    </lineage>
</organism>
<gene>
    <name evidence="2" type="ORF">PNOK_0237500</name>
</gene>
<accession>A0A286US48</accession>
<keyword evidence="1" id="KW-0812">Transmembrane</keyword>
<evidence type="ECO:0000313" key="2">
    <source>
        <dbReference type="EMBL" id="PAV22418.1"/>
    </source>
</evidence>
<feature type="transmembrane region" description="Helical" evidence="1">
    <location>
        <begin position="156"/>
        <end position="179"/>
    </location>
</feature>
<comment type="caution">
    <text evidence="2">The sequence shown here is derived from an EMBL/GenBank/DDBJ whole genome shotgun (WGS) entry which is preliminary data.</text>
</comment>
<reference evidence="2 3" key="1">
    <citation type="journal article" date="2017" name="Mol. Ecol.">
        <title>Comparative and population genomic landscape of Phellinus noxius: A hypervariable fungus causing root rot in trees.</title>
        <authorList>
            <person name="Chung C.L."/>
            <person name="Lee T.J."/>
            <person name="Akiba M."/>
            <person name="Lee H.H."/>
            <person name="Kuo T.H."/>
            <person name="Liu D."/>
            <person name="Ke H.M."/>
            <person name="Yokoi T."/>
            <person name="Roa M.B."/>
            <person name="Lu M.J."/>
            <person name="Chang Y.Y."/>
            <person name="Ann P.J."/>
            <person name="Tsai J.N."/>
            <person name="Chen C.Y."/>
            <person name="Tzean S.S."/>
            <person name="Ota Y."/>
            <person name="Hattori T."/>
            <person name="Sahashi N."/>
            <person name="Liou R.F."/>
            <person name="Kikuchi T."/>
            <person name="Tsai I.J."/>
        </authorList>
    </citation>
    <scope>NUCLEOTIDE SEQUENCE [LARGE SCALE GENOMIC DNA]</scope>
    <source>
        <strain evidence="2 3">FFPRI411160</strain>
    </source>
</reference>
<proteinExistence type="predicted"/>
<dbReference type="OrthoDB" id="2575000at2759"/>
<dbReference type="EMBL" id="NBII01000002">
    <property type="protein sequence ID" value="PAV22418.1"/>
    <property type="molecule type" value="Genomic_DNA"/>
</dbReference>
<dbReference type="AlphaFoldDB" id="A0A286US48"/>
<feature type="transmembrane region" description="Helical" evidence="1">
    <location>
        <begin position="212"/>
        <end position="231"/>
    </location>
</feature>
<name>A0A286US48_9AGAM</name>
<protein>
    <submittedName>
        <fullName evidence="2">Uncharacterized protein</fullName>
    </submittedName>
</protein>
<dbReference type="InParanoid" id="A0A286US48"/>
<feature type="transmembrane region" description="Helical" evidence="1">
    <location>
        <begin position="115"/>
        <end position="136"/>
    </location>
</feature>
<evidence type="ECO:0000313" key="3">
    <source>
        <dbReference type="Proteomes" id="UP000217199"/>
    </source>
</evidence>
<evidence type="ECO:0000256" key="1">
    <source>
        <dbReference type="SAM" id="Phobius"/>
    </source>
</evidence>
<keyword evidence="1" id="KW-1133">Transmembrane helix</keyword>
<dbReference type="Proteomes" id="UP000217199">
    <property type="component" value="Unassembled WGS sequence"/>
</dbReference>
<feature type="transmembrane region" description="Helical" evidence="1">
    <location>
        <begin position="12"/>
        <end position="37"/>
    </location>
</feature>
<keyword evidence="1" id="KW-0472">Membrane</keyword>
<sequence length="235" mass="24833">MIAGLSKAVTLYLSTLLSLTALLLAFFAYLAPVFLLADRVSLLAVVPSNVLTSKNDSGNIDGPTLHIGALGSCSRPNNDASFSCTTPTLSPVYDLSDLPSNAPALLTAPAATAPVFLAISMFFSSLFVIIFTIVSFRSKMGERISATLDKPFINRAVAWVGVFGFMIGLISFLILRMWFGKAADDFNLGIEALGDSAPSIVAEIGNGFTMVWVAYAFLAVPLVCSLAKLHVTAGK</sequence>
<keyword evidence="3" id="KW-1185">Reference proteome</keyword>